<dbReference type="GO" id="GO:0031930">
    <property type="term" value="P:mitochondria-nucleus signaling pathway"/>
    <property type="evidence" value="ECO:0007669"/>
    <property type="project" value="TreeGrafter"/>
</dbReference>
<organism evidence="8 9">
    <name type="scientific">Sporisorium graminicola</name>
    <dbReference type="NCBI Taxonomy" id="280036"/>
    <lineage>
        <taxon>Eukaryota</taxon>
        <taxon>Fungi</taxon>
        <taxon>Dikarya</taxon>
        <taxon>Basidiomycota</taxon>
        <taxon>Ustilaginomycotina</taxon>
        <taxon>Ustilaginomycetes</taxon>
        <taxon>Ustilaginales</taxon>
        <taxon>Ustilaginaceae</taxon>
        <taxon>Sporisorium</taxon>
    </lineage>
</organism>
<feature type="repeat" description="PPR" evidence="5">
    <location>
        <begin position="434"/>
        <end position="468"/>
    </location>
</feature>
<dbReference type="Proteomes" id="UP000306050">
    <property type="component" value="Chromosome SGRAM_4"/>
</dbReference>
<evidence type="ECO:0000259" key="7">
    <source>
        <dbReference type="Pfam" id="PF23276"/>
    </source>
</evidence>
<evidence type="ECO:0000313" key="8">
    <source>
        <dbReference type="EMBL" id="TKY86579.1"/>
    </source>
</evidence>
<dbReference type="EMBL" id="SRRM01000017">
    <property type="protein sequence ID" value="TKY86579.1"/>
    <property type="molecule type" value="Genomic_DNA"/>
</dbReference>
<dbReference type="InterPro" id="IPR002885">
    <property type="entry name" value="PPR_rpt"/>
</dbReference>
<comment type="similarity">
    <text evidence="1">Belongs to the CCM1 family.</text>
</comment>
<evidence type="ECO:0000256" key="1">
    <source>
        <dbReference type="ARBA" id="ARBA00006192"/>
    </source>
</evidence>
<keyword evidence="9" id="KW-1185">Reference proteome</keyword>
<evidence type="ECO:0000256" key="4">
    <source>
        <dbReference type="ARBA" id="ARBA00044511"/>
    </source>
</evidence>
<proteinExistence type="inferred from homology"/>
<feature type="compositionally biased region" description="Polar residues" evidence="6">
    <location>
        <begin position="177"/>
        <end position="193"/>
    </location>
</feature>
<dbReference type="PROSITE" id="PS51375">
    <property type="entry name" value="PPR"/>
    <property type="match status" value="1"/>
</dbReference>
<dbReference type="PANTHER" id="PTHR47936">
    <property type="entry name" value="PPR_LONG DOMAIN-CONTAINING PROTEIN"/>
    <property type="match status" value="1"/>
</dbReference>
<evidence type="ECO:0000256" key="5">
    <source>
        <dbReference type="PROSITE-ProRule" id="PRU00708"/>
    </source>
</evidence>
<dbReference type="RefSeq" id="XP_029738564.1">
    <property type="nucleotide sequence ID" value="XM_029885322.1"/>
</dbReference>
<sequence length="560" mass="61308">MRALAFHGLLEEVQAIHLDMLAFGFEECIDSLNHLLQAAIVCADEQATAATLESIFALQPSTSSSLERSEELAKVLLGDASSGTTRAKAVRIPGLTLPIEQMRNWTATTFAHVVDCACQDHNLEYALLLLSTCYRLQLSLPHDTLSRLISLCLHCGEFRAALELADLMEQGGLVYRDSSSGSHTGLDRSNTLRSEARGGQVSRRLPPSMWMAVLRSCAEGGYLPGVELAWSKAVTQGLQSPDDGLLQLILALAAKEGSAQMAQVCLRHIDPTFDVSDTASASFRLTCTGEPGSARRVSASSKRIEVQEWHLAPLFEAQCSAHDYPGAMRTLRAYHARGYHITDRTTSRISTSIYPDRAALQLARDALTHAATDAAVGTHPSIVNAVLSAAVWLGDLSQALEIYHAMPTYHTFAASSTSGGQSSARHARDRVSPDLATFNALLSGCIDAADYHTGVDLLRDLNALQIRPDVVTFERMVILCLTQPTYDDAFGLIQEAKHKHILPSRKSYEALVRKCFREHDHRWQTVLADMSDQGYRPSPRLLRELDLDPATFVSNSSRSR</sequence>
<dbReference type="Pfam" id="PF13812">
    <property type="entry name" value="PPR_3"/>
    <property type="match status" value="1"/>
</dbReference>
<evidence type="ECO:0000256" key="3">
    <source>
        <dbReference type="ARBA" id="ARBA00044493"/>
    </source>
</evidence>
<protein>
    <recommendedName>
        <fullName evidence="7">Pentatricopeptide repeat-containing protein-mitochondrial domain-containing protein</fullName>
    </recommendedName>
</protein>
<dbReference type="AlphaFoldDB" id="A0A4V6ETT4"/>
<feature type="domain" description="Pentatricopeptide repeat-containing protein-mitochondrial" evidence="7">
    <location>
        <begin position="301"/>
        <end position="405"/>
    </location>
</feature>
<comment type="function">
    <text evidence="3">Regulates mitochondrial small subunit maturation by controlling 15S rRNA 5'-end processing. Localizes to the 5' precursor of the 15S rRNA in a position that is subsequently occupied by mS47 in the mature yeast mtSSU. Uses structure and sequence-specific RNA recognition, binding to a single-stranded region of the precursor and specifically recognizing bases -6 to -1. The exchange of Ccm1 for mS47 is coupled to the irreversible removal of precursor rRNA that is accompanied by conformational changes of the mitoribosomal proteins uS5m and mS26. These conformational changes signal completion of 5'-end rRNA processing through protection of the mature 5'-end of the 15S rRNA and stabilization of mS47. The removal of the 5' precursor together with the dissociation of Ccm1 may be catalyzed by the 5'-3' exoribonuclease Pet127. Involved in the specific removal of group I introns in mitochondrial encoded transcripts.</text>
</comment>
<gene>
    <name evidence="8" type="ORF">EX895_004728</name>
</gene>
<dbReference type="InterPro" id="IPR057027">
    <property type="entry name" value="TPR_mt"/>
</dbReference>
<comment type="caution">
    <text evidence="8">The sequence shown here is derived from an EMBL/GenBank/DDBJ whole genome shotgun (WGS) entry which is preliminary data.</text>
</comment>
<dbReference type="Pfam" id="PF23276">
    <property type="entry name" value="TPR_24"/>
    <property type="match status" value="1"/>
</dbReference>
<accession>A0A4V6ETT4</accession>
<comment type="subunit">
    <text evidence="4">Binds to mitochondrial small subunit 15S rRNA.</text>
</comment>
<evidence type="ECO:0000256" key="2">
    <source>
        <dbReference type="ARBA" id="ARBA00022737"/>
    </source>
</evidence>
<dbReference type="OrthoDB" id="185373at2759"/>
<reference evidence="8 9" key="1">
    <citation type="submission" date="2019-05" db="EMBL/GenBank/DDBJ databases">
        <title>Sporisorium graminicola CBS 10092 draft sequencing and annotation.</title>
        <authorList>
            <person name="Solano-Gonzalez S."/>
            <person name="Caddick M.X."/>
            <person name="Darby A."/>
        </authorList>
    </citation>
    <scope>NUCLEOTIDE SEQUENCE [LARGE SCALE GENOMIC DNA]</scope>
    <source>
        <strain evidence="8 9">CBS 10092</strain>
    </source>
</reference>
<dbReference type="Gene3D" id="1.25.40.10">
    <property type="entry name" value="Tetratricopeptide repeat domain"/>
    <property type="match status" value="2"/>
</dbReference>
<dbReference type="KEGG" id="sgra:EX895_004728"/>
<evidence type="ECO:0000313" key="9">
    <source>
        <dbReference type="Proteomes" id="UP000306050"/>
    </source>
</evidence>
<feature type="region of interest" description="Disordered" evidence="6">
    <location>
        <begin position="177"/>
        <end position="200"/>
    </location>
</feature>
<dbReference type="InterPro" id="IPR011990">
    <property type="entry name" value="TPR-like_helical_dom_sf"/>
</dbReference>
<keyword evidence="2" id="KW-0677">Repeat</keyword>
<dbReference type="PANTHER" id="PTHR47936:SF1">
    <property type="entry name" value="PENTATRICOPEPTIDE REPEAT-CONTAINING PROTEIN GUN1, CHLOROPLASTIC"/>
    <property type="match status" value="1"/>
</dbReference>
<name>A0A4V6ETT4_9BASI</name>
<evidence type="ECO:0000256" key="6">
    <source>
        <dbReference type="SAM" id="MobiDB-lite"/>
    </source>
</evidence>
<dbReference type="GeneID" id="40727623"/>